<feature type="transmembrane region" description="Helical" evidence="6">
    <location>
        <begin position="384"/>
        <end position="404"/>
    </location>
</feature>
<comment type="caution">
    <text evidence="7">The sequence shown here is derived from an EMBL/GenBank/DDBJ whole genome shotgun (WGS) entry which is preliminary data.</text>
</comment>
<dbReference type="PANTHER" id="PTHR23513:SF6">
    <property type="entry name" value="MAJOR FACILITATOR SUPERFAMILY ASSOCIATED DOMAIN-CONTAINING PROTEIN"/>
    <property type="match status" value="1"/>
</dbReference>
<protein>
    <submittedName>
        <fullName evidence="7">MFS transporter</fullName>
    </submittedName>
</protein>
<dbReference type="Proteomes" id="UP000245283">
    <property type="component" value="Unassembled WGS sequence"/>
</dbReference>
<keyword evidence="3 6" id="KW-0812">Transmembrane</keyword>
<keyword evidence="8" id="KW-1185">Reference proteome</keyword>
<evidence type="ECO:0000256" key="4">
    <source>
        <dbReference type="ARBA" id="ARBA00022989"/>
    </source>
</evidence>
<name>A0A2V1K7X2_9ACTO</name>
<feature type="transmembrane region" description="Helical" evidence="6">
    <location>
        <begin position="226"/>
        <end position="247"/>
    </location>
</feature>
<dbReference type="EMBL" id="QETB01000004">
    <property type="protein sequence ID" value="PWF26277.1"/>
    <property type="molecule type" value="Genomic_DNA"/>
</dbReference>
<feature type="transmembrane region" description="Helical" evidence="6">
    <location>
        <begin position="259"/>
        <end position="277"/>
    </location>
</feature>
<evidence type="ECO:0000256" key="5">
    <source>
        <dbReference type="ARBA" id="ARBA00023136"/>
    </source>
</evidence>
<keyword evidence="4 6" id="KW-1133">Transmembrane helix</keyword>
<evidence type="ECO:0000313" key="7">
    <source>
        <dbReference type="EMBL" id="PWF26277.1"/>
    </source>
</evidence>
<evidence type="ECO:0000256" key="6">
    <source>
        <dbReference type="SAM" id="Phobius"/>
    </source>
</evidence>
<keyword evidence="5 6" id="KW-0472">Membrane</keyword>
<dbReference type="PANTHER" id="PTHR23513">
    <property type="entry name" value="INTEGRAL MEMBRANE EFFLUX PROTEIN-RELATED"/>
    <property type="match status" value="1"/>
</dbReference>
<organism evidence="7 8">
    <name type="scientific">Ancrocorticia populi</name>
    <dbReference type="NCBI Taxonomy" id="2175228"/>
    <lineage>
        <taxon>Bacteria</taxon>
        <taxon>Bacillati</taxon>
        <taxon>Actinomycetota</taxon>
        <taxon>Actinomycetes</taxon>
        <taxon>Actinomycetales</taxon>
        <taxon>Actinomycetaceae</taxon>
        <taxon>Ancrocorticia</taxon>
    </lineage>
</organism>
<dbReference type="Gene3D" id="1.20.1250.20">
    <property type="entry name" value="MFS general substrate transporter like domains"/>
    <property type="match status" value="1"/>
</dbReference>
<accession>A0A2V1K7X2</accession>
<evidence type="ECO:0000313" key="8">
    <source>
        <dbReference type="Proteomes" id="UP000245283"/>
    </source>
</evidence>
<keyword evidence="2" id="KW-1003">Cell membrane</keyword>
<dbReference type="Pfam" id="PF07690">
    <property type="entry name" value="MFS_1"/>
    <property type="match status" value="1"/>
</dbReference>
<reference evidence="8" key="1">
    <citation type="submission" date="2018-05" db="EMBL/GenBank/DDBJ databases">
        <authorList>
            <person name="Li Y."/>
        </authorList>
    </citation>
    <scope>NUCLEOTIDE SEQUENCE [LARGE SCALE GENOMIC DNA]</scope>
    <source>
        <strain evidence="8">sk1b4</strain>
    </source>
</reference>
<dbReference type="InterPro" id="IPR011701">
    <property type="entry name" value="MFS"/>
</dbReference>
<sequence length="410" mass="43457">MEPPESLNRNRAFNFLWVGETASQFGFQVAGLATSTTAIVVLHATEGQVGLLNGLQTLAFLLIGLPAGAWVDRWRKRRTMIVADLVRMVALASIPIAWAMDALTIYHMMIVVTVFGFGTVFFDVAYQSLVPSIVHNRQIGQANGRLEASFQVARVGGPGLAGWLIGVFSAPVTFGLTVGTLGFSAAAIASIPGTEPKPAAPKDTVLWHQVRDGISYVKNEPLLGPLFLCIACNALFGQGVFTLLPVLALRDMGLDAQTLGTLLSFGAVGGLIGAGINRRVVRRLGDGHTIAAFSIIASLVNFGLPFAAMAGAHGWIVLVCVGFVQSLFQTVYNIVQLSLRQRICPKPLLGRLNATFRFAVWGVMPIGSVSAGLLAGAIGVVPAMFVFLTGTLLASIAMTFTPVAKRNRIG</sequence>
<feature type="transmembrane region" description="Helical" evidence="6">
    <location>
        <begin position="50"/>
        <end position="69"/>
    </location>
</feature>
<gene>
    <name evidence="7" type="ORF">DD236_08745</name>
</gene>
<feature type="transmembrane region" description="Helical" evidence="6">
    <location>
        <begin position="105"/>
        <end position="126"/>
    </location>
</feature>
<dbReference type="InterPro" id="IPR036259">
    <property type="entry name" value="MFS_trans_sf"/>
</dbReference>
<proteinExistence type="predicted"/>
<comment type="subcellular location">
    <subcellularLocation>
        <location evidence="1">Cell membrane</location>
        <topology evidence="1">Multi-pass membrane protein</topology>
    </subcellularLocation>
</comment>
<dbReference type="SUPFAM" id="SSF103473">
    <property type="entry name" value="MFS general substrate transporter"/>
    <property type="match status" value="1"/>
</dbReference>
<dbReference type="AlphaFoldDB" id="A0A2V1K7X2"/>
<dbReference type="GO" id="GO:0005886">
    <property type="term" value="C:plasma membrane"/>
    <property type="evidence" value="ECO:0007669"/>
    <property type="project" value="UniProtKB-SubCell"/>
</dbReference>
<feature type="transmembrane region" description="Helical" evidence="6">
    <location>
        <begin position="356"/>
        <end position="378"/>
    </location>
</feature>
<dbReference type="CDD" id="cd06173">
    <property type="entry name" value="MFS_MefA_like"/>
    <property type="match status" value="1"/>
</dbReference>
<evidence type="ECO:0000256" key="1">
    <source>
        <dbReference type="ARBA" id="ARBA00004651"/>
    </source>
</evidence>
<feature type="transmembrane region" description="Helical" evidence="6">
    <location>
        <begin position="314"/>
        <end position="335"/>
    </location>
</feature>
<dbReference type="OrthoDB" id="9815525at2"/>
<evidence type="ECO:0000256" key="2">
    <source>
        <dbReference type="ARBA" id="ARBA00022475"/>
    </source>
</evidence>
<dbReference type="GO" id="GO:0022857">
    <property type="term" value="F:transmembrane transporter activity"/>
    <property type="evidence" value="ECO:0007669"/>
    <property type="project" value="InterPro"/>
</dbReference>
<feature type="transmembrane region" description="Helical" evidence="6">
    <location>
        <begin position="289"/>
        <end position="308"/>
    </location>
</feature>
<evidence type="ECO:0000256" key="3">
    <source>
        <dbReference type="ARBA" id="ARBA00022692"/>
    </source>
</evidence>